<feature type="compositionally biased region" description="Basic and acidic residues" evidence="2">
    <location>
        <begin position="712"/>
        <end position="733"/>
    </location>
</feature>
<evidence type="ECO:0000313" key="3">
    <source>
        <dbReference type="EMBL" id="KIW54316.1"/>
    </source>
</evidence>
<accession>A0A0D2BP18</accession>
<proteinExistence type="predicted"/>
<dbReference type="GeneID" id="25328590"/>
<reference evidence="3 4" key="1">
    <citation type="submission" date="2015-01" db="EMBL/GenBank/DDBJ databases">
        <title>The Genome Sequence of Exophiala xenobiotica CBS118157.</title>
        <authorList>
            <consortium name="The Broad Institute Genomics Platform"/>
            <person name="Cuomo C."/>
            <person name="de Hoog S."/>
            <person name="Gorbushina A."/>
            <person name="Stielow B."/>
            <person name="Teixiera M."/>
            <person name="Abouelleil A."/>
            <person name="Chapman S.B."/>
            <person name="Priest M."/>
            <person name="Young S.K."/>
            <person name="Wortman J."/>
            <person name="Nusbaum C."/>
            <person name="Birren B."/>
        </authorList>
    </citation>
    <scope>NUCLEOTIDE SEQUENCE [LARGE SCALE GENOMIC DNA]</scope>
    <source>
        <strain evidence="3 4">CBS 118157</strain>
    </source>
</reference>
<keyword evidence="4" id="KW-1185">Reference proteome</keyword>
<organism evidence="3 4">
    <name type="scientific">Exophiala xenobiotica</name>
    <dbReference type="NCBI Taxonomy" id="348802"/>
    <lineage>
        <taxon>Eukaryota</taxon>
        <taxon>Fungi</taxon>
        <taxon>Dikarya</taxon>
        <taxon>Ascomycota</taxon>
        <taxon>Pezizomycotina</taxon>
        <taxon>Eurotiomycetes</taxon>
        <taxon>Chaetothyriomycetidae</taxon>
        <taxon>Chaetothyriales</taxon>
        <taxon>Herpotrichiellaceae</taxon>
        <taxon>Exophiala</taxon>
    </lineage>
</organism>
<feature type="coiled-coil region" evidence="1">
    <location>
        <begin position="417"/>
        <end position="474"/>
    </location>
</feature>
<dbReference type="Gene3D" id="1.20.5.300">
    <property type="match status" value="1"/>
</dbReference>
<feature type="compositionally biased region" description="Polar residues" evidence="2">
    <location>
        <begin position="47"/>
        <end position="67"/>
    </location>
</feature>
<feature type="coiled-coil region" evidence="1">
    <location>
        <begin position="505"/>
        <end position="532"/>
    </location>
</feature>
<evidence type="ECO:0000256" key="1">
    <source>
        <dbReference type="SAM" id="Coils"/>
    </source>
</evidence>
<dbReference type="EMBL" id="KN847320">
    <property type="protein sequence ID" value="KIW54316.1"/>
    <property type="molecule type" value="Genomic_DNA"/>
</dbReference>
<evidence type="ECO:0000313" key="4">
    <source>
        <dbReference type="Proteomes" id="UP000054342"/>
    </source>
</evidence>
<dbReference type="OrthoDB" id="4119476at2759"/>
<dbReference type="HOGENOM" id="CLU_362094_0_0_1"/>
<feature type="compositionally biased region" description="Basic and acidic residues" evidence="2">
    <location>
        <begin position="636"/>
        <end position="650"/>
    </location>
</feature>
<dbReference type="Proteomes" id="UP000054342">
    <property type="component" value="Unassembled WGS sequence"/>
</dbReference>
<dbReference type="STRING" id="348802.A0A0D2BP18"/>
<feature type="region of interest" description="Disordered" evidence="2">
    <location>
        <begin position="1"/>
        <end position="73"/>
    </location>
</feature>
<evidence type="ECO:0000256" key="2">
    <source>
        <dbReference type="SAM" id="MobiDB-lite"/>
    </source>
</evidence>
<feature type="region of interest" description="Disordered" evidence="2">
    <location>
        <begin position="606"/>
        <end position="758"/>
    </location>
</feature>
<dbReference type="RefSeq" id="XP_013314900.1">
    <property type="nucleotide sequence ID" value="XM_013459446.1"/>
</dbReference>
<dbReference type="AlphaFoldDB" id="A0A0D2BP18"/>
<protein>
    <submittedName>
        <fullName evidence="3">Uncharacterized protein</fullName>
    </submittedName>
</protein>
<keyword evidence="1" id="KW-0175">Coiled coil</keyword>
<name>A0A0D2BP18_9EURO</name>
<sequence length="758" mass="86619">MSEPRRPSDAPVNLKDPRLRRAAPHNTSDTASSPAIEKRDPLVVREGTSSGANTPQRSDASLETTLRPNIDPADREKSLITLFSNATDSRLLSRDRDYLEKKVKKARAEYERVQRTHAQFPLMVHQSAQNLKKVEECYKVAQQEADQHGTAERAAVRDFLRLFVDQPVKDSSRYEALLTENNDLRHQFQSLQSQYSSQREITEKSTHELAKVIAENDDLKKRVFDQEGSLKALSQDIISWQDSQRQVEKSVETLRDDMRDTSKTAERFLEFESFRKSAQLKAKATQGGLELVEEKVLSIEKTLSLQQKDESRDKGEIALLHQEVLRLQDGIKANESGVDAVKKEVDTLRKSDEAQSERIKVLGNNVDQLSESLVDHKTTTLNALAQQMDDRLAQVAVEWDLVKSRLCNQDKETERIEHELCAKVTSLQQELTKLEQTSSAIEKVPAVAALTPRVEELEQLQKKLQNGFESVRHNFQWLDQRFNSLKTTELHRSILASIGPVLPKYDQGLIDLAKVAEEIKQLRNKNDQTARIADDNSPVKDEGVGQLRLDYDALTKQFRESRDKVMLNINELQHTQLRSGNEASLFRENIENKLEELENQIHELRRSMKRSGSSKRPTPDCDDLGFSIKARSQARPLERRTTAMSERRYTEQSARSQMSRRTEDVESADESNPEASQQEQERLGMLAKFKGPATSSLHTSVDDESLMKSPARVRDRQLGKRKRSEREDPKDTAIAESEAEDVGRPRRRTRKWDERASL</sequence>
<gene>
    <name evidence="3" type="ORF">PV05_06682</name>
</gene>